<proteinExistence type="predicted"/>
<dbReference type="RefSeq" id="WP_195032135.1">
    <property type="nucleotide sequence ID" value="NZ_JADLRE010000004.1"/>
</dbReference>
<dbReference type="Pfam" id="PF17885">
    <property type="entry name" value="Smoa_sbd"/>
    <property type="match status" value="1"/>
</dbReference>
<sequence length="461" mass="48600">MTSQQSVSRSTRSAAVIGAGQTGVTAALGLLDAGFDVTLYSERDQRALRDDVPATGTALEFGETQQAEAALGLDSYTARAPRHSGLSVRIAGPDRAELIQFDGHFDGFVGVAVDTRLKADERLTAFLERGGRFVVEPVTPETLDGIAAANDLTLVATGRGGLSDLFPVDAQRTPYDAPQRSLLTVTVTGIGHDENVFAHRSVAGGAHSGFSILADQGEGWWGPYLHKDTGPSWAFLGWARPGSDWEKRFAAADSAESAHRIVQDLYRDYIDWDLPEVLATKTIPEDPHSWLKGAVRPVVRSGVGRTGGGHVVAALGDTAIAYDPIAGQGAQSGLIQAQRLVAAAAVHDGPFDEAWIARQYTAFLAARGDAANKVTRLFLSDPELGEIGNAFFAAAAVEPAFASALVGLLHRPQPFLPVDSPEAAGEFITRVTGEDAAALLGRFAPAGTFTRSSYSPALADA</sequence>
<accession>A0ABS0C544</accession>
<dbReference type="Proteomes" id="UP000807309">
    <property type="component" value="Unassembled WGS sequence"/>
</dbReference>
<name>A0ABS0C544_9NOCA</name>
<protein>
    <submittedName>
        <fullName evidence="2">Cadherin repeat domain-containing protein</fullName>
    </submittedName>
</protein>
<organism evidence="2 3">
    <name type="scientific">Nocardia abscessus</name>
    <dbReference type="NCBI Taxonomy" id="120957"/>
    <lineage>
        <taxon>Bacteria</taxon>
        <taxon>Bacillati</taxon>
        <taxon>Actinomycetota</taxon>
        <taxon>Actinomycetes</taxon>
        <taxon>Mycobacteriales</taxon>
        <taxon>Nocardiaceae</taxon>
        <taxon>Nocardia</taxon>
    </lineage>
</organism>
<dbReference type="SUPFAM" id="SSF51905">
    <property type="entry name" value="FAD/NAD(P)-binding domain"/>
    <property type="match status" value="1"/>
</dbReference>
<keyword evidence="3" id="KW-1185">Reference proteome</keyword>
<dbReference type="PRINTS" id="PR00411">
    <property type="entry name" value="PNDRDTASEI"/>
</dbReference>
<evidence type="ECO:0000313" key="3">
    <source>
        <dbReference type="Proteomes" id="UP000807309"/>
    </source>
</evidence>
<comment type="caution">
    <text evidence="2">The sequence shown here is derived from an EMBL/GenBank/DDBJ whole genome shotgun (WGS) entry which is preliminary data.</text>
</comment>
<evidence type="ECO:0000313" key="2">
    <source>
        <dbReference type="EMBL" id="MBF6224831.1"/>
    </source>
</evidence>
<evidence type="ECO:0000259" key="1">
    <source>
        <dbReference type="Pfam" id="PF17885"/>
    </source>
</evidence>
<gene>
    <name evidence="2" type="ORF">IU470_06875</name>
</gene>
<dbReference type="Gene3D" id="3.50.50.60">
    <property type="entry name" value="FAD/NAD(P)-binding domain"/>
    <property type="match status" value="3"/>
</dbReference>
<feature type="domain" description="Styrene monooxygenase StyA putative substrate binding" evidence="1">
    <location>
        <begin position="158"/>
        <end position="272"/>
    </location>
</feature>
<dbReference type="EMBL" id="JADLRE010000004">
    <property type="protein sequence ID" value="MBF6224831.1"/>
    <property type="molecule type" value="Genomic_DNA"/>
</dbReference>
<dbReference type="InterPro" id="IPR041654">
    <property type="entry name" value="StyA_sbd"/>
</dbReference>
<dbReference type="InterPro" id="IPR036188">
    <property type="entry name" value="FAD/NAD-bd_sf"/>
</dbReference>
<reference evidence="2 3" key="1">
    <citation type="submission" date="2020-10" db="EMBL/GenBank/DDBJ databases">
        <title>Identification of Nocardia species via Next-generation sequencing and recognition of intraspecies genetic diversity.</title>
        <authorList>
            <person name="Li P."/>
            <person name="Li P."/>
            <person name="Lu B."/>
        </authorList>
    </citation>
    <scope>NUCLEOTIDE SEQUENCE [LARGE SCALE GENOMIC DNA]</scope>
    <source>
        <strain evidence="2 3">N-11</strain>
    </source>
</reference>